<comment type="caution">
    <text evidence="2">The sequence shown here is derived from an EMBL/GenBank/DDBJ whole genome shotgun (WGS) entry which is preliminary data.</text>
</comment>
<dbReference type="EMBL" id="JAIWYP010000005">
    <property type="protein sequence ID" value="KAH3826885.1"/>
    <property type="molecule type" value="Genomic_DNA"/>
</dbReference>
<accession>A0A9D4H1I8</accession>
<reference evidence="2" key="1">
    <citation type="journal article" date="2019" name="bioRxiv">
        <title>The Genome of the Zebra Mussel, Dreissena polymorpha: A Resource for Invasive Species Research.</title>
        <authorList>
            <person name="McCartney M.A."/>
            <person name="Auch B."/>
            <person name="Kono T."/>
            <person name="Mallez S."/>
            <person name="Zhang Y."/>
            <person name="Obille A."/>
            <person name="Becker A."/>
            <person name="Abrahante J.E."/>
            <person name="Garbe J."/>
            <person name="Badalamenti J.P."/>
            <person name="Herman A."/>
            <person name="Mangelson H."/>
            <person name="Liachko I."/>
            <person name="Sullivan S."/>
            <person name="Sone E.D."/>
            <person name="Koren S."/>
            <person name="Silverstein K.A.T."/>
            <person name="Beckman K.B."/>
            <person name="Gohl D.M."/>
        </authorList>
    </citation>
    <scope>NUCLEOTIDE SEQUENCE</scope>
    <source>
        <strain evidence="2">Duluth1</strain>
        <tissue evidence="2">Whole animal</tissue>
    </source>
</reference>
<name>A0A9D4H1I8_DREPO</name>
<dbReference type="AlphaFoldDB" id="A0A9D4H1I8"/>
<feature type="region of interest" description="Disordered" evidence="1">
    <location>
        <begin position="35"/>
        <end position="108"/>
    </location>
</feature>
<sequence length="270" mass="31031">MVNIETPVVPESPAILREILQNKVPISHEFLLTKSKMQATPADLITERENSSPKHVTRSDQDSEIGSDAESSFLDQSRVDETEVDEAKSDMDDNQSNAVTSGEENRDLRRARADKIESGHPHHYGDMEAMYGLNEVRRQKRKQSLPQQYEQDAKFRRLDGHPLEDDLWALRQQMSVVQNYFRHFDEGIPKPMNGYAGMENIHHLHQAYFANLQAARHAEVLQKEQQQNAQAKAVLGAFEKRVAIERDHYNIAEHVRETVNCKKGPLKRRV</sequence>
<keyword evidence="3" id="KW-1185">Reference proteome</keyword>
<organism evidence="2 3">
    <name type="scientific">Dreissena polymorpha</name>
    <name type="common">Zebra mussel</name>
    <name type="synonym">Mytilus polymorpha</name>
    <dbReference type="NCBI Taxonomy" id="45954"/>
    <lineage>
        <taxon>Eukaryota</taxon>
        <taxon>Metazoa</taxon>
        <taxon>Spiralia</taxon>
        <taxon>Lophotrochozoa</taxon>
        <taxon>Mollusca</taxon>
        <taxon>Bivalvia</taxon>
        <taxon>Autobranchia</taxon>
        <taxon>Heteroconchia</taxon>
        <taxon>Euheterodonta</taxon>
        <taxon>Imparidentia</taxon>
        <taxon>Neoheterodontei</taxon>
        <taxon>Myida</taxon>
        <taxon>Dreissenoidea</taxon>
        <taxon>Dreissenidae</taxon>
        <taxon>Dreissena</taxon>
    </lineage>
</organism>
<evidence type="ECO:0000313" key="3">
    <source>
        <dbReference type="Proteomes" id="UP000828390"/>
    </source>
</evidence>
<evidence type="ECO:0000313" key="2">
    <source>
        <dbReference type="EMBL" id="KAH3826885.1"/>
    </source>
</evidence>
<feature type="compositionally biased region" description="Basic and acidic residues" evidence="1">
    <location>
        <begin position="45"/>
        <end position="61"/>
    </location>
</feature>
<feature type="compositionally biased region" description="Basic and acidic residues" evidence="1">
    <location>
        <begin position="77"/>
        <end position="91"/>
    </location>
</feature>
<gene>
    <name evidence="2" type="ORF">DPMN_128812</name>
</gene>
<dbReference type="Proteomes" id="UP000828390">
    <property type="component" value="Unassembled WGS sequence"/>
</dbReference>
<protein>
    <submittedName>
        <fullName evidence="2">Uncharacterized protein</fullName>
    </submittedName>
</protein>
<reference evidence="2" key="2">
    <citation type="submission" date="2020-11" db="EMBL/GenBank/DDBJ databases">
        <authorList>
            <person name="McCartney M.A."/>
            <person name="Auch B."/>
            <person name="Kono T."/>
            <person name="Mallez S."/>
            <person name="Becker A."/>
            <person name="Gohl D.M."/>
            <person name="Silverstein K.A.T."/>
            <person name="Koren S."/>
            <person name="Bechman K.B."/>
            <person name="Herman A."/>
            <person name="Abrahante J.E."/>
            <person name="Garbe J."/>
        </authorList>
    </citation>
    <scope>NUCLEOTIDE SEQUENCE</scope>
    <source>
        <strain evidence="2">Duluth1</strain>
        <tissue evidence="2">Whole animal</tissue>
    </source>
</reference>
<proteinExistence type="predicted"/>
<evidence type="ECO:0000256" key="1">
    <source>
        <dbReference type="SAM" id="MobiDB-lite"/>
    </source>
</evidence>